<proteinExistence type="predicted"/>
<sequence length="68" mass="8003">MNVQIYTVSNIYKTNKTNRLSIIDSTDPIIEDVGSCCKSMDKVIETIQNFYRLILYHFEKIILASYYM</sequence>
<keyword evidence="2" id="KW-1185">Reference proteome</keyword>
<gene>
    <name evidence="1" type="ORF">AAJ76_7200012844</name>
</gene>
<organism evidence="1 2">
    <name type="scientific">Vairimorpha ceranae</name>
    <dbReference type="NCBI Taxonomy" id="40302"/>
    <lineage>
        <taxon>Eukaryota</taxon>
        <taxon>Fungi</taxon>
        <taxon>Fungi incertae sedis</taxon>
        <taxon>Microsporidia</taxon>
        <taxon>Nosematidae</taxon>
        <taxon>Vairimorpha</taxon>
    </lineage>
</organism>
<name>A0A0F9W9Z9_9MICR</name>
<evidence type="ECO:0000313" key="2">
    <source>
        <dbReference type="Proteomes" id="UP000034350"/>
    </source>
</evidence>
<comment type="caution">
    <text evidence="1">The sequence shown here is derived from an EMBL/GenBank/DDBJ whole genome shotgun (WGS) entry which is preliminary data.</text>
</comment>
<dbReference type="OrthoDB" id="273917at2759"/>
<dbReference type="RefSeq" id="XP_024330178.1">
    <property type="nucleotide sequence ID" value="XM_024476338.1"/>
</dbReference>
<evidence type="ECO:0000313" key="1">
    <source>
        <dbReference type="EMBL" id="KKO74436.1"/>
    </source>
</evidence>
<protein>
    <submittedName>
        <fullName evidence="1">Uncharacterized protein</fullName>
    </submittedName>
</protein>
<dbReference type="EMBL" id="JPQZ01000072">
    <property type="protein sequence ID" value="KKO74436.1"/>
    <property type="molecule type" value="Genomic_DNA"/>
</dbReference>
<dbReference type="VEuPathDB" id="MicrosporidiaDB:AAJ76_7200012844"/>
<accession>A0A0F9W9Z9</accession>
<dbReference type="Proteomes" id="UP000034350">
    <property type="component" value="Unassembled WGS sequence"/>
</dbReference>
<dbReference type="VEuPathDB" id="MicrosporidiaDB:G9O61_00g007270"/>
<reference evidence="1 2" key="1">
    <citation type="journal article" date="2015" name="Environ. Microbiol.">
        <title>Genome analyses suggest the presence of polyploidy and recent human-driven expansions in eight global populations of the honeybee pathogen Nosema ceranae.</title>
        <authorList>
            <person name="Pelin A."/>
            <person name="Selman M."/>
            <person name="Aris-Brosou S."/>
            <person name="Farinelli L."/>
            <person name="Corradi N."/>
        </authorList>
    </citation>
    <scope>NUCLEOTIDE SEQUENCE [LARGE SCALE GENOMIC DNA]</scope>
    <source>
        <strain evidence="1 2">PA08 1199</strain>
    </source>
</reference>
<dbReference type="GeneID" id="36321291"/>
<dbReference type="AlphaFoldDB" id="A0A0F9W9Z9"/>